<evidence type="ECO:0000259" key="2">
    <source>
        <dbReference type="Pfam" id="PF02563"/>
    </source>
</evidence>
<proteinExistence type="predicted"/>
<keyword evidence="1" id="KW-0732">Signal</keyword>
<evidence type="ECO:0000259" key="3">
    <source>
        <dbReference type="Pfam" id="PF10531"/>
    </source>
</evidence>
<dbReference type="InterPro" id="IPR049712">
    <property type="entry name" value="Poly_export"/>
</dbReference>
<dbReference type="InterPro" id="IPR019554">
    <property type="entry name" value="Soluble_ligand-bd"/>
</dbReference>
<dbReference type="RefSeq" id="WP_129208107.1">
    <property type="nucleotide sequence ID" value="NZ_SDMK01000002.1"/>
</dbReference>
<comment type="caution">
    <text evidence="4">The sequence shown here is derived from an EMBL/GenBank/DDBJ whole genome shotgun (WGS) entry which is preliminary data.</text>
</comment>
<dbReference type="EMBL" id="SDMK01000002">
    <property type="protein sequence ID" value="RXS94938.1"/>
    <property type="molecule type" value="Genomic_DNA"/>
</dbReference>
<accession>A0A4Q1SDG5</accession>
<dbReference type="GO" id="GO:0015159">
    <property type="term" value="F:polysaccharide transmembrane transporter activity"/>
    <property type="evidence" value="ECO:0007669"/>
    <property type="project" value="InterPro"/>
</dbReference>
<dbReference type="AlphaFoldDB" id="A0A4Q1SDG5"/>
<dbReference type="Proteomes" id="UP000290253">
    <property type="component" value="Unassembled WGS sequence"/>
</dbReference>
<name>A0A4Q1SDG5_9BACT</name>
<dbReference type="OrthoDB" id="9815244at2"/>
<reference evidence="4 5" key="1">
    <citation type="journal article" date="2016" name="Int. J. Syst. Evol. Microbiol.">
        <title>Acidipila dinghuensis sp. nov., an acidobacterium isolated from forest soil.</title>
        <authorList>
            <person name="Jiang Y.W."/>
            <person name="Wang J."/>
            <person name="Chen M.H."/>
            <person name="Lv Y.Y."/>
            <person name="Qiu L.H."/>
        </authorList>
    </citation>
    <scope>NUCLEOTIDE SEQUENCE [LARGE SCALE GENOMIC DNA]</scope>
    <source>
        <strain evidence="4 5">DHOF10</strain>
    </source>
</reference>
<dbReference type="InterPro" id="IPR003715">
    <property type="entry name" value="Poly_export_N"/>
</dbReference>
<gene>
    <name evidence="4" type="ORF">ESZ00_09880</name>
</gene>
<evidence type="ECO:0000256" key="1">
    <source>
        <dbReference type="ARBA" id="ARBA00022729"/>
    </source>
</evidence>
<dbReference type="Pfam" id="PF02563">
    <property type="entry name" value="Poly_export"/>
    <property type="match status" value="1"/>
</dbReference>
<sequence>MRMKIPDITERTAMHTTTRLFGIAALFISPVLVFGQALPPAGSAAIASAQSMQNPVDHGPLKNIPISSGDLLDVEIFATPEMSGKLRVDQRGNVTLPIGGDVKVQGLLVRDAALAIQNQLIHANLMLHPTVTVSIVEYSSEGVTVLGEVKMPGIYTLLGPRSLYDALAAAGGTTASEGSTITITHADDATHPIIVNVNTVDYSPEQKATVVLPGDTIVVNRAPLVYVVGDFVHSGAFYIQGGTQLTILNLVSLAQGPNRTAAMKHAAIIRPMPDGTAKTISFNLNKVMHNEAPNLAMQAGDVLVLPRSGWKDFGFTAMPGVSSAISSAIAYSLID</sequence>
<dbReference type="Pfam" id="PF10531">
    <property type="entry name" value="SLBB"/>
    <property type="match status" value="1"/>
</dbReference>
<organism evidence="4 5">
    <name type="scientific">Silvibacterium dinghuense</name>
    <dbReference type="NCBI Taxonomy" id="1560006"/>
    <lineage>
        <taxon>Bacteria</taxon>
        <taxon>Pseudomonadati</taxon>
        <taxon>Acidobacteriota</taxon>
        <taxon>Terriglobia</taxon>
        <taxon>Terriglobales</taxon>
        <taxon>Acidobacteriaceae</taxon>
        <taxon>Silvibacterium</taxon>
    </lineage>
</organism>
<protein>
    <submittedName>
        <fullName evidence="4">Uncharacterized protein</fullName>
    </submittedName>
</protein>
<keyword evidence="5" id="KW-1185">Reference proteome</keyword>
<feature type="domain" description="Soluble ligand binding" evidence="3">
    <location>
        <begin position="143"/>
        <end position="175"/>
    </location>
</feature>
<dbReference type="PANTHER" id="PTHR33619:SF3">
    <property type="entry name" value="POLYSACCHARIDE EXPORT PROTEIN GFCE-RELATED"/>
    <property type="match status" value="1"/>
</dbReference>
<feature type="domain" description="Polysaccharide export protein N-terminal" evidence="2">
    <location>
        <begin position="63"/>
        <end position="135"/>
    </location>
</feature>
<evidence type="ECO:0000313" key="4">
    <source>
        <dbReference type="EMBL" id="RXS94938.1"/>
    </source>
</evidence>
<evidence type="ECO:0000313" key="5">
    <source>
        <dbReference type="Proteomes" id="UP000290253"/>
    </source>
</evidence>
<dbReference type="PANTHER" id="PTHR33619">
    <property type="entry name" value="POLYSACCHARIDE EXPORT PROTEIN GFCE-RELATED"/>
    <property type="match status" value="1"/>
</dbReference>
<dbReference type="Gene3D" id="3.10.560.10">
    <property type="entry name" value="Outer membrane lipoprotein wza domain like"/>
    <property type="match status" value="2"/>
</dbReference>